<protein>
    <recommendedName>
        <fullName evidence="3">histidine kinase</fullName>
        <ecNumber evidence="3">2.7.13.3</ecNumber>
    </recommendedName>
</protein>
<keyword evidence="6" id="KW-0808">Transferase</keyword>
<evidence type="ECO:0000256" key="3">
    <source>
        <dbReference type="ARBA" id="ARBA00012438"/>
    </source>
</evidence>
<dbReference type="GO" id="GO:0000155">
    <property type="term" value="F:phosphorelay sensor kinase activity"/>
    <property type="evidence" value="ECO:0007669"/>
    <property type="project" value="InterPro"/>
</dbReference>
<dbReference type="InterPro" id="IPR049814">
    <property type="entry name" value="Resp_reg_WalK"/>
</dbReference>
<gene>
    <name evidence="19" type="ORF">CQU01_14430</name>
</gene>
<dbReference type="Pfam" id="PF02518">
    <property type="entry name" value="HATPase_c"/>
    <property type="match status" value="1"/>
</dbReference>
<dbReference type="InterPro" id="IPR013767">
    <property type="entry name" value="PAS_fold"/>
</dbReference>
<name>A0A511UX42_9BACI</name>
<evidence type="ECO:0000256" key="12">
    <source>
        <dbReference type="ARBA" id="ARBA00023012"/>
    </source>
</evidence>
<sequence>MKRIGFRSIQLKFTIIYILLLLVAVQVIGAYFASQLEKELLTNFKSSVNDRIELLTYNLEKAFEKDRSKGEEEFTLQQEVQTIISDIDSKDMTTLEVVNSQSRVLGTNNTVNSNDIIGKKSTRELIQKALYGSTPDRTLFDPKTESRVFVKAVPIQGKDGQVAGVIYLEASMEGVYNQLQKVNDIFFKGSIIAIIVSALLGILVARTITKPIKEMRRQAQTIAKGDFTQKVNVYGTDEIGQLAMSFNDMTDQLRYSYAMIEKERRKMSLVLSNMTDGVIATDEHGTITLMNKAAGILIGKSPEECQGQSLLSMIQLDETNFDMTSLTESDSMIIDFGDEHMDFLIRATFSTILDDQEQITGYITVLSDVTEEENLERERREFVSNVSHELRTPLTTMRSYLEALTDGAWKDEKVAPRFLQVTQNETERMIRMVNDLLQLSKMDHKDFHLDKERTNFTNYFHYVIDRFEMNIPEHITLVRKIPNGKYFVWIDRDKMMQVLDNLISNAIKYSPEGGVVTLKVVQQRQELLISISDQGVGIPYEKIDKIFERFYRADQARSRKLGGSGLGLAISKELIEAHKGRIWARSSEGNGTTIYFTLPLMPLMGRVRRDTYEN</sequence>
<keyword evidence="4" id="KW-1003">Cell membrane</keyword>
<dbReference type="OrthoDB" id="9813151at2"/>
<evidence type="ECO:0000259" key="15">
    <source>
        <dbReference type="PROSITE" id="PS50109"/>
    </source>
</evidence>
<dbReference type="InterPro" id="IPR003594">
    <property type="entry name" value="HATPase_dom"/>
</dbReference>
<dbReference type="InterPro" id="IPR005467">
    <property type="entry name" value="His_kinase_dom"/>
</dbReference>
<dbReference type="CDD" id="cd00130">
    <property type="entry name" value="PAS"/>
    <property type="match status" value="1"/>
</dbReference>
<evidence type="ECO:0000256" key="11">
    <source>
        <dbReference type="ARBA" id="ARBA00022989"/>
    </source>
</evidence>
<evidence type="ECO:0000256" key="13">
    <source>
        <dbReference type="ARBA" id="ARBA00023136"/>
    </source>
</evidence>
<dbReference type="InterPro" id="IPR003660">
    <property type="entry name" value="HAMP_dom"/>
</dbReference>
<feature type="domain" description="HAMP" evidence="18">
    <location>
        <begin position="206"/>
        <end position="258"/>
    </location>
</feature>
<dbReference type="Proteomes" id="UP000321491">
    <property type="component" value="Unassembled WGS sequence"/>
</dbReference>
<evidence type="ECO:0000259" key="18">
    <source>
        <dbReference type="PROSITE" id="PS50885"/>
    </source>
</evidence>
<dbReference type="RefSeq" id="WP_146937173.1">
    <property type="nucleotide sequence ID" value="NZ_BJXW01000013.1"/>
</dbReference>
<dbReference type="PROSITE" id="PS50112">
    <property type="entry name" value="PAS"/>
    <property type="match status" value="1"/>
</dbReference>
<dbReference type="AlphaFoldDB" id="A0A511UX42"/>
<dbReference type="NCBIfam" id="TIGR00229">
    <property type="entry name" value="sensory_box"/>
    <property type="match status" value="1"/>
</dbReference>
<evidence type="ECO:0000256" key="4">
    <source>
        <dbReference type="ARBA" id="ARBA00022475"/>
    </source>
</evidence>
<dbReference type="PROSITE" id="PS50113">
    <property type="entry name" value="PAC"/>
    <property type="match status" value="1"/>
</dbReference>
<organism evidence="19 20">
    <name type="scientific">Cerasibacillus quisquiliarum</name>
    <dbReference type="NCBI Taxonomy" id="227865"/>
    <lineage>
        <taxon>Bacteria</taxon>
        <taxon>Bacillati</taxon>
        <taxon>Bacillota</taxon>
        <taxon>Bacilli</taxon>
        <taxon>Bacillales</taxon>
        <taxon>Bacillaceae</taxon>
        <taxon>Cerasibacillus</taxon>
    </lineage>
</organism>
<dbReference type="EMBL" id="BJXW01000013">
    <property type="protein sequence ID" value="GEN31205.1"/>
    <property type="molecule type" value="Genomic_DNA"/>
</dbReference>
<keyword evidence="20" id="KW-1185">Reference proteome</keyword>
<dbReference type="NCBIfam" id="NF033092">
    <property type="entry name" value="HK_WalK"/>
    <property type="match status" value="1"/>
</dbReference>
<dbReference type="SUPFAM" id="SSF47384">
    <property type="entry name" value="Homodimeric domain of signal transducing histidine kinase"/>
    <property type="match status" value="1"/>
</dbReference>
<evidence type="ECO:0000256" key="6">
    <source>
        <dbReference type="ARBA" id="ARBA00022679"/>
    </source>
</evidence>
<dbReference type="InterPro" id="IPR035965">
    <property type="entry name" value="PAS-like_dom_sf"/>
</dbReference>
<reference evidence="19 20" key="1">
    <citation type="submission" date="2019-07" db="EMBL/GenBank/DDBJ databases">
        <title>Whole genome shotgun sequence of Cerasibacillus quisquiliarum NBRC 102429.</title>
        <authorList>
            <person name="Hosoyama A."/>
            <person name="Uohara A."/>
            <person name="Ohji S."/>
            <person name="Ichikawa N."/>
        </authorList>
    </citation>
    <scope>NUCLEOTIDE SEQUENCE [LARGE SCALE GENOMIC DNA]</scope>
    <source>
        <strain evidence="19 20">NBRC 102429</strain>
    </source>
</reference>
<feature type="transmembrane region" description="Helical" evidence="14">
    <location>
        <begin position="12"/>
        <end position="33"/>
    </location>
</feature>
<feature type="domain" description="PAS" evidence="16">
    <location>
        <begin position="263"/>
        <end position="311"/>
    </location>
</feature>
<dbReference type="FunFam" id="1.10.287.130:FF:000001">
    <property type="entry name" value="Two-component sensor histidine kinase"/>
    <property type="match status" value="1"/>
</dbReference>
<dbReference type="Gene3D" id="3.30.450.20">
    <property type="entry name" value="PAS domain"/>
    <property type="match status" value="2"/>
</dbReference>
<dbReference type="FunFam" id="3.30.565.10:FF:000006">
    <property type="entry name" value="Sensor histidine kinase WalK"/>
    <property type="match status" value="1"/>
</dbReference>
<keyword evidence="8" id="KW-0547">Nucleotide-binding</keyword>
<keyword evidence="12" id="KW-0902">Two-component regulatory system</keyword>
<feature type="domain" description="PAC" evidence="17">
    <location>
        <begin position="327"/>
        <end position="381"/>
    </location>
</feature>
<dbReference type="InterPro" id="IPR050351">
    <property type="entry name" value="BphY/WalK/GraS-like"/>
</dbReference>
<dbReference type="Gene3D" id="1.10.287.130">
    <property type="match status" value="1"/>
</dbReference>
<dbReference type="Gene3D" id="3.30.565.10">
    <property type="entry name" value="Histidine kinase-like ATPase, C-terminal domain"/>
    <property type="match status" value="1"/>
</dbReference>
<dbReference type="Pfam" id="PF00672">
    <property type="entry name" value="HAMP"/>
    <property type="match status" value="1"/>
</dbReference>
<dbReference type="SMART" id="SM00304">
    <property type="entry name" value="HAMP"/>
    <property type="match status" value="1"/>
</dbReference>
<dbReference type="SMART" id="SM00388">
    <property type="entry name" value="HisKA"/>
    <property type="match status" value="1"/>
</dbReference>
<keyword evidence="7 14" id="KW-0812">Transmembrane</keyword>
<dbReference type="PROSITE" id="PS50109">
    <property type="entry name" value="HIS_KIN"/>
    <property type="match status" value="1"/>
</dbReference>
<dbReference type="GO" id="GO:0000156">
    <property type="term" value="F:phosphorelay response regulator activity"/>
    <property type="evidence" value="ECO:0007669"/>
    <property type="project" value="TreeGrafter"/>
</dbReference>
<dbReference type="PANTHER" id="PTHR42878:SF7">
    <property type="entry name" value="SENSOR HISTIDINE KINASE GLRK"/>
    <property type="match status" value="1"/>
</dbReference>
<accession>A0A511UX42</accession>
<evidence type="ECO:0000259" key="16">
    <source>
        <dbReference type="PROSITE" id="PS50112"/>
    </source>
</evidence>
<dbReference type="GO" id="GO:0007234">
    <property type="term" value="P:osmosensory signaling via phosphorelay pathway"/>
    <property type="evidence" value="ECO:0007669"/>
    <property type="project" value="TreeGrafter"/>
</dbReference>
<keyword evidence="11 14" id="KW-1133">Transmembrane helix</keyword>
<keyword evidence="9 19" id="KW-0418">Kinase</keyword>
<dbReference type="EC" id="2.7.13.3" evidence="3"/>
<evidence type="ECO:0000256" key="2">
    <source>
        <dbReference type="ARBA" id="ARBA00004651"/>
    </source>
</evidence>
<evidence type="ECO:0000313" key="19">
    <source>
        <dbReference type="EMBL" id="GEN31205.1"/>
    </source>
</evidence>
<evidence type="ECO:0000256" key="14">
    <source>
        <dbReference type="SAM" id="Phobius"/>
    </source>
</evidence>
<dbReference type="InterPro" id="IPR003661">
    <property type="entry name" value="HisK_dim/P_dom"/>
</dbReference>
<dbReference type="InterPro" id="IPR057640">
    <property type="entry name" value="Cache_WalK"/>
</dbReference>
<dbReference type="InterPro" id="IPR004358">
    <property type="entry name" value="Sig_transdc_His_kin-like_C"/>
</dbReference>
<dbReference type="PANTHER" id="PTHR42878">
    <property type="entry name" value="TWO-COMPONENT HISTIDINE KINASE"/>
    <property type="match status" value="1"/>
</dbReference>
<comment type="subcellular location">
    <subcellularLocation>
        <location evidence="2">Cell membrane</location>
        <topology evidence="2">Multi-pass membrane protein</topology>
    </subcellularLocation>
</comment>
<evidence type="ECO:0000256" key="8">
    <source>
        <dbReference type="ARBA" id="ARBA00022741"/>
    </source>
</evidence>
<comment type="caution">
    <text evidence="19">The sequence shown here is derived from an EMBL/GenBank/DDBJ whole genome shotgun (WGS) entry which is preliminary data.</text>
</comment>
<keyword evidence="10" id="KW-0067">ATP-binding</keyword>
<comment type="catalytic activity">
    <reaction evidence="1">
        <text>ATP + protein L-histidine = ADP + protein N-phospho-L-histidine.</text>
        <dbReference type="EC" id="2.7.13.3"/>
    </reaction>
</comment>
<keyword evidence="13 14" id="KW-0472">Membrane</keyword>
<dbReference type="PROSITE" id="PS50885">
    <property type="entry name" value="HAMP"/>
    <property type="match status" value="1"/>
</dbReference>
<dbReference type="CDD" id="cd00082">
    <property type="entry name" value="HisKA"/>
    <property type="match status" value="1"/>
</dbReference>
<dbReference type="SUPFAM" id="SSF158472">
    <property type="entry name" value="HAMP domain-like"/>
    <property type="match status" value="1"/>
</dbReference>
<dbReference type="SMART" id="SM00387">
    <property type="entry name" value="HATPase_c"/>
    <property type="match status" value="1"/>
</dbReference>
<dbReference type="Pfam" id="PF00989">
    <property type="entry name" value="PAS"/>
    <property type="match status" value="1"/>
</dbReference>
<dbReference type="GO" id="GO:0005524">
    <property type="term" value="F:ATP binding"/>
    <property type="evidence" value="ECO:0007669"/>
    <property type="project" value="UniProtKB-KW"/>
</dbReference>
<evidence type="ECO:0000256" key="1">
    <source>
        <dbReference type="ARBA" id="ARBA00000085"/>
    </source>
</evidence>
<dbReference type="SUPFAM" id="SSF55785">
    <property type="entry name" value="PYP-like sensor domain (PAS domain)"/>
    <property type="match status" value="1"/>
</dbReference>
<dbReference type="Pfam" id="PF00512">
    <property type="entry name" value="HisKA"/>
    <property type="match status" value="1"/>
</dbReference>
<dbReference type="SUPFAM" id="SSF55874">
    <property type="entry name" value="ATPase domain of HSP90 chaperone/DNA topoisomerase II/histidine kinase"/>
    <property type="match status" value="1"/>
</dbReference>
<dbReference type="GO" id="GO:0030295">
    <property type="term" value="F:protein kinase activator activity"/>
    <property type="evidence" value="ECO:0007669"/>
    <property type="project" value="TreeGrafter"/>
</dbReference>
<dbReference type="GO" id="GO:0006355">
    <property type="term" value="P:regulation of DNA-templated transcription"/>
    <property type="evidence" value="ECO:0007669"/>
    <property type="project" value="InterPro"/>
</dbReference>
<dbReference type="InterPro" id="IPR000014">
    <property type="entry name" value="PAS"/>
</dbReference>
<keyword evidence="5" id="KW-0597">Phosphoprotein</keyword>
<dbReference type="Pfam" id="PF23846">
    <property type="entry name" value="Cache_WalK"/>
    <property type="match status" value="1"/>
</dbReference>
<dbReference type="InterPro" id="IPR036097">
    <property type="entry name" value="HisK_dim/P_sf"/>
</dbReference>
<dbReference type="CDD" id="cd00075">
    <property type="entry name" value="HATPase"/>
    <property type="match status" value="1"/>
</dbReference>
<evidence type="ECO:0000259" key="17">
    <source>
        <dbReference type="PROSITE" id="PS50113"/>
    </source>
</evidence>
<feature type="domain" description="Histidine kinase" evidence="15">
    <location>
        <begin position="385"/>
        <end position="602"/>
    </location>
</feature>
<dbReference type="PRINTS" id="PR00344">
    <property type="entry name" value="BCTRLSENSOR"/>
</dbReference>
<evidence type="ECO:0000256" key="5">
    <source>
        <dbReference type="ARBA" id="ARBA00022553"/>
    </source>
</evidence>
<evidence type="ECO:0000313" key="20">
    <source>
        <dbReference type="Proteomes" id="UP000321491"/>
    </source>
</evidence>
<dbReference type="InterPro" id="IPR036890">
    <property type="entry name" value="HATPase_C_sf"/>
</dbReference>
<evidence type="ECO:0000256" key="7">
    <source>
        <dbReference type="ARBA" id="ARBA00022692"/>
    </source>
</evidence>
<dbReference type="Gene3D" id="1.10.8.500">
    <property type="entry name" value="HAMP domain in histidine kinase"/>
    <property type="match status" value="1"/>
</dbReference>
<dbReference type="CDD" id="cd06225">
    <property type="entry name" value="HAMP"/>
    <property type="match status" value="1"/>
</dbReference>
<proteinExistence type="predicted"/>
<evidence type="ECO:0000256" key="9">
    <source>
        <dbReference type="ARBA" id="ARBA00022777"/>
    </source>
</evidence>
<dbReference type="InterPro" id="IPR000700">
    <property type="entry name" value="PAS-assoc_C"/>
</dbReference>
<evidence type="ECO:0000256" key="10">
    <source>
        <dbReference type="ARBA" id="ARBA00022840"/>
    </source>
</evidence>
<dbReference type="SMART" id="SM00091">
    <property type="entry name" value="PAS"/>
    <property type="match status" value="1"/>
</dbReference>
<dbReference type="GO" id="GO:0005886">
    <property type="term" value="C:plasma membrane"/>
    <property type="evidence" value="ECO:0007669"/>
    <property type="project" value="UniProtKB-SubCell"/>
</dbReference>